<evidence type="ECO:0000313" key="1">
    <source>
        <dbReference type="Proteomes" id="UP000095281"/>
    </source>
</evidence>
<organism evidence="1 2">
    <name type="scientific">Meloidogyne hapla</name>
    <name type="common">Root-knot nematode worm</name>
    <dbReference type="NCBI Taxonomy" id="6305"/>
    <lineage>
        <taxon>Eukaryota</taxon>
        <taxon>Metazoa</taxon>
        <taxon>Ecdysozoa</taxon>
        <taxon>Nematoda</taxon>
        <taxon>Chromadorea</taxon>
        <taxon>Rhabditida</taxon>
        <taxon>Tylenchina</taxon>
        <taxon>Tylenchomorpha</taxon>
        <taxon>Tylenchoidea</taxon>
        <taxon>Meloidogynidae</taxon>
        <taxon>Meloidogyninae</taxon>
        <taxon>Meloidogyne</taxon>
    </lineage>
</organism>
<keyword evidence="1" id="KW-1185">Reference proteome</keyword>
<proteinExistence type="predicted"/>
<name>A0A1I8BZR9_MELHA</name>
<accession>A0A1I8BZR9</accession>
<sequence>MQNKQITNSRREKVNINTLSVDVADDDVAYVADFVEQAVDRCLQESKCHAYLNYKNKIK</sequence>
<dbReference type="WBParaSite" id="MhA1_Contig855.frz3.gene10">
    <property type="protein sequence ID" value="MhA1_Contig855.frz3.gene10"/>
    <property type="gene ID" value="MhA1_Contig855.frz3.gene10"/>
</dbReference>
<protein>
    <submittedName>
        <fullName evidence="2">DUF2508 family protein</fullName>
    </submittedName>
</protein>
<reference evidence="2" key="1">
    <citation type="submission" date="2016-11" db="UniProtKB">
        <authorList>
            <consortium name="WormBaseParasite"/>
        </authorList>
    </citation>
    <scope>IDENTIFICATION</scope>
</reference>
<dbReference type="Proteomes" id="UP000095281">
    <property type="component" value="Unplaced"/>
</dbReference>
<dbReference type="AlphaFoldDB" id="A0A1I8BZR9"/>
<evidence type="ECO:0000313" key="2">
    <source>
        <dbReference type="WBParaSite" id="MhA1_Contig855.frz3.gene10"/>
    </source>
</evidence>